<proteinExistence type="predicted"/>
<dbReference type="Proteomes" id="UP001143910">
    <property type="component" value="Unassembled WGS sequence"/>
</dbReference>
<gene>
    <name evidence="1" type="ORF">NQ176_g1667</name>
</gene>
<dbReference type="EMBL" id="JANJQO010000099">
    <property type="protein sequence ID" value="KAJ2982000.1"/>
    <property type="molecule type" value="Genomic_DNA"/>
</dbReference>
<name>A0ACC1NSV2_9HYPO</name>
<organism evidence="1 2">
    <name type="scientific">Zarea fungicola</name>
    <dbReference type="NCBI Taxonomy" id="93591"/>
    <lineage>
        <taxon>Eukaryota</taxon>
        <taxon>Fungi</taxon>
        <taxon>Dikarya</taxon>
        <taxon>Ascomycota</taxon>
        <taxon>Pezizomycotina</taxon>
        <taxon>Sordariomycetes</taxon>
        <taxon>Hypocreomycetidae</taxon>
        <taxon>Hypocreales</taxon>
        <taxon>Cordycipitaceae</taxon>
        <taxon>Zarea</taxon>
    </lineage>
</organism>
<keyword evidence="2" id="KW-1185">Reference proteome</keyword>
<sequence>MDNDSLQLSRPRILQPATRPHRALSEPFILHEIFLRIPQQDLLLTQRVCRAWRELISTSRALQAELFFQPDAEKSSRRQTNGQVILNPLLSLRFPSFFELYSISPTGIGPWFDTHWAESIRPRFINTGNRCHLGFPPPKPAPYPKLDPQRSAAYRRHGASWRRMIPCRPAPTELQVSFHRHRGRVDSIANDATLYKMTFTNECSTACDGYAATETSEGLHSCMLTFALIYDIVEAAYFQGIPFLASTVQFDYTFQDACPPLPTFPPWEPGLPRRRPTPEEMLVLRRFTYRKRLREELPNEKIGGQGKVLLLLRGEMARTGMRQSSPYKDQFTVEDSFNMEDLNWTDKIEYSCP</sequence>
<evidence type="ECO:0000313" key="2">
    <source>
        <dbReference type="Proteomes" id="UP001143910"/>
    </source>
</evidence>
<protein>
    <submittedName>
        <fullName evidence="1">Uncharacterized protein</fullName>
    </submittedName>
</protein>
<comment type="caution">
    <text evidence="1">The sequence shown here is derived from an EMBL/GenBank/DDBJ whole genome shotgun (WGS) entry which is preliminary data.</text>
</comment>
<reference evidence="1" key="1">
    <citation type="submission" date="2022-08" db="EMBL/GenBank/DDBJ databases">
        <title>Genome Sequence of Lecanicillium fungicola.</title>
        <authorList>
            <person name="Buettner E."/>
        </authorList>
    </citation>
    <scope>NUCLEOTIDE SEQUENCE</scope>
    <source>
        <strain evidence="1">Babe33</strain>
    </source>
</reference>
<evidence type="ECO:0000313" key="1">
    <source>
        <dbReference type="EMBL" id="KAJ2982000.1"/>
    </source>
</evidence>
<accession>A0ACC1NSV2</accession>